<dbReference type="EMBL" id="CP142435">
    <property type="protein sequence ID" value="XBC49091.1"/>
    <property type="molecule type" value="Genomic_DNA"/>
</dbReference>
<keyword evidence="1" id="KW-1133">Transmembrane helix</keyword>
<dbReference type="RefSeq" id="WP_347301241.1">
    <property type="nucleotide sequence ID" value="NZ_CP142435.1"/>
</dbReference>
<proteinExistence type="predicted"/>
<feature type="transmembrane region" description="Helical" evidence="1">
    <location>
        <begin position="93"/>
        <end position="124"/>
    </location>
</feature>
<sequence>MENLFKFELYKLTKQKRILYMLLSVLIFQLLMAIFIKYNPDFMSYEKGIQYSFLSPILLNINIIYLTCNMFAEDFEYLTLIPIRNKFPNFSRITLVKLLVIFVMHIMLLFIVSCFTMIISLVLLRYEISFKIFTNVLLYNFVMIIPVSTIIILATIVILITKKERTGLILGLFIYMFYGFGAGFNFLIISKLPIFKYGIINLLNLPNQLFEPEYIELTRLSSSSMILVSLLYLIIEGIILFRCTKSVEV</sequence>
<accession>A0AB74U282</accession>
<organism evidence="2">
    <name type="scientific">Dolosigranulum savutiense</name>
    <dbReference type="NCBI Taxonomy" id="3110288"/>
    <lineage>
        <taxon>Bacteria</taxon>
        <taxon>Bacillati</taxon>
        <taxon>Bacillota</taxon>
        <taxon>Bacilli</taxon>
        <taxon>Lactobacillales</taxon>
        <taxon>Carnobacteriaceae</taxon>
        <taxon>Dolosigranulum</taxon>
    </lineage>
</organism>
<dbReference type="AlphaFoldDB" id="A0AB74U282"/>
<reference evidence="2" key="1">
    <citation type="submission" date="2023-12" db="EMBL/GenBank/DDBJ databases">
        <title>Dolosigranulum savutii sp. nov. isolated from human upper respiratory samples collected in Botswana.</title>
        <authorList>
            <person name="Kelly M.S."/>
        </authorList>
    </citation>
    <scope>NUCLEOTIDE SEQUENCE</scope>
    <source>
        <strain evidence="2">MSK294</strain>
    </source>
</reference>
<keyword evidence="1" id="KW-0472">Membrane</keyword>
<evidence type="ECO:0000313" key="2">
    <source>
        <dbReference type="EMBL" id="XBC49091.1"/>
    </source>
</evidence>
<feature type="transmembrane region" description="Helical" evidence="1">
    <location>
        <begin position="220"/>
        <end position="241"/>
    </location>
</feature>
<feature type="transmembrane region" description="Helical" evidence="1">
    <location>
        <begin position="172"/>
        <end position="200"/>
    </location>
</feature>
<evidence type="ECO:0000256" key="1">
    <source>
        <dbReference type="SAM" id="Phobius"/>
    </source>
</evidence>
<name>A0AB74U282_9LACT</name>
<feature type="transmembrane region" description="Helical" evidence="1">
    <location>
        <begin position="136"/>
        <end position="160"/>
    </location>
</feature>
<protein>
    <submittedName>
        <fullName evidence="2">ABC transporter permease</fullName>
    </submittedName>
</protein>
<keyword evidence="1" id="KW-0812">Transmembrane</keyword>
<feature type="transmembrane region" description="Helical" evidence="1">
    <location>
        <begin position="18"/>
        <end position="36"/>
    </location>
</feature>
<dbReference type="KEGG" id="dst:VUQ06_06190"/>
<gene>
    <name evidence="2" type="ORF">VUQ06_06190</name>
</gene>
<feature type="transmembrane region" description="Helical" evidence="1">
    <location>
        <begin position="48"/>
        <end position="72"/>
    </location>
</feature>